<comment type="subcellular location">
    <subcellularLocation>
        <location evidence="1">Cell membrane</location>
        <topology evidence="1">Multi-pass membrane protein</topology>
    </subcellularLocation>
</comment>
<evidence type="ECO:0000313" key="8">
    <source>
        <dbReference type="EMBL" id="MTB94280.1"/>
    </source>
</evidence>
<dbReference type="InterPro" id="IPR004869">
    <property type="entry name" value="MMPL_dom"/>
</dbReference>
<feature type="domain" description="SSD" evidence="7">
    <location>
        <begin position="564"/>
        <end position="711"/>
    </location>
</feature>
<evidence type="ECO:0000256" key="5">
    <source>
        <dbReference type="ARBA" id="ARBA00022989"/>
    </source>
</evidence>
<dbReference type="AlphaFoldDB" id="A0A6I3J9C6"/>
<accession>A0A6I3J9C6</accession>
<dbReference type="InterPro" id="IPR050545">
    <property type="entry name" value="Mycobact_MmpL"/>
</dbReference>
<dbReference type="GO" id="GO:0005886">
    <property type="term" value="C:plasma membrane"/>
    <property type="evidence" value="ECO:0007669"/>
    <property type="project" value="UniProtKB-SubCell"/>
</dbReference>
<dbReference type="EMBL" id="WLCI01000004">
    <property type="protein sequence ID" value="MTB94280.1"/>
    <property type="molecule type" value="Genomic_DNA"/>
</dbReference>
<feature type="domain" description="SSD" evidence="7">
    <location>
        <begin position="258"/>
        <end position="376"/>
    </location>
</feature>
<dbReference type="Gene3D" id="1.20.1640.10">
    <property type="entry name" value="Multidrug efflux transporter AcrB transmembrane domain"/>
    <property type="match status" value="2"/>
</dbReference>
<evidence type="ECO:0000259" key="7">
    <source>
        <dbReference type="PROSITE" id="PS50156"/>
    </source>
</evidence>
<evidence type="ECO:0000313" key="9">
    <source>
        <dbReference type="Proteomes" id="UP000433406"/>
    </source>
</evidence>
<keyword evidence="9" id="KW-1185">Reference proteome</keyword>
<dbReference type="PROSITE" id="PS50156">
    <property type="entry name" value="SSD"/>
    <property type="match status" value="2"/>
</dbReference>
<keyword evidence="3" id="KW-1003">Cell membrane</keyword>
<protein>
    <submittedName>
        <fullName evidence="8">MMPL family transporter</fullName>
    </submittedName>
</protein>
<gene>
    <name evidence="8" type="ORF">GGQ22_04205</name>
</gene>
<name>A0A6I3J9C6_9ACTN</name>
<dbReference type="PANTHER" id="PTHR33406:SF6">
    <property type="entry name" value="MEMBRANE PROTEIN YDGH-RELATED"/>
    <property type="match status" value="1"/>
</dbReference>
<dbReference type="Proteomes" id="UP000433406">
    <property type="component" value="Unassembled WGS sequence"/>
</dbReference>
<keyword evidence="4" id="KW-0812">Transmembrane</keyword>
<comment type="similarity">
    <text evidence="2">Belongs to the resistance-nodulation-cell division (RND) (TC 2.A.6) family. MmpL subfamily.</text>
</comment>
<keyword evidence="5" id="KW-1133">Transmembrane helix</keyword>
<evidence type="ECO:0000256" key="6">
    <source>
        <dbReference type="ARBA" id="ARBA00023136"/>
    </source>
</evidence>
<comment type="caution">
    <text evidence="8">The sequence shown here is derived from an EMBL/GenBank/DDBJ whole genome shotgun (WGS) entry which is preliminary data.</text>
</comment>
<sequence>MVCLIRTADSTRSRSGTRRERGSGTCLTCLASCYLNQSYVAEEHAVSDHRPHPVTSLIIARRTAWLFAFLPLVAAVLGLVLLGEGERDRTPLDQLPRDLDSTLATELEQRLPDEGSSTAVVLWTADEGTIDRGALEELNTVAKDLGAVGAGPQGPVSVAEDGTAAIAVVPVASGSATDVSDEVADLRSELDDTVPDGLTAQATGPAAVQADLSAVFEGANFRLLAVTASVVALLLVITYRSPILWVIPLLVVGIADRFAAIAATQVLAAFDVAWDESTVGILSVLVFGAGTNYALLLISRYRDELRHVEDRYAAMTTALARTAEAVLASATTVVLGLLTLLLSVVPTTRGLGLACAVGVVVAAFFALVVLPALLVLFGRWIFWPKVPRTGQAALVDMDSFWHRVGDRVARRPAVFATGTIALLAALSIGLFGVSTGLDQDEQFLDEPEAISAANRLAESFPAGLTDPTRVVTTADPQEVARAVEGAEGVAQVQPGPEGDGVAQLNVVLEGEPGSEEAENGITAIRDAVDGLDDTYVGGTEASAIDAREGAARDRIVILPLILGLVLAALLILLRSIVAPLVLVATVLGTYAASMGAAWWLFTGPLGFSALDESVPLLAFLFLVALGVDYNIFLVTRAREESEGHGPRKGMLRALAATGGVITSAGILLAAVFAVLGVLPLVVLAQVGTVICIGVLLDTLLVRTVLVPAAALILGEKFWWPRKVGA</sequence>
<evidence type="ECO:0000256" key="1">
    <source>
        <dbReference type="ARBA" id="ARBA00004651"/>
    </source>
</evidence>
<dbReference type="PANTHER" id="PTHR33406">
    <property type="entry name" value="MEMBRANE PROTEIN MJ1562-RELATED"/>
    <property type="match status" value="1"/>
</dbReference>
<keyword evidence="6" id="KW-0472">Membrane</keyword>
<dbReference type="InterPro" id="IPR000731">
    <property type="entry name" value="SSD"/>
</dbReference>
<evidence type="ECO:0000256" key="4">
    <source>
        <dbReference type="ARBA" id="ARBA00022692"/>
    </source>
</evidence>
<dbReference type="SUPFAM" id="SSF82866">
    <property type="entry name" value="Multidrug efflux transporter AcrB transmembrane domain"/>
    <property type="match status" value="2"/>
</dbReference>
<proteinExistence type="inferred from homology"/>
<dbReference type="Pfam" id="PF03176">
    <property type="entry name" value="MMPL"/>
    <property type="match status" value="2"/>
</dbReference>
<reference evidence="8 9" key="1">
    <citation type="submission" date="2019-10" db="EMBL/GenBank/DDBJ databases">
        <title>Nocardioides novel species isolated from the excrement of Marmot.</title>
        <authorList>
            <person name="Zhang G."/>
        </authorList>
    </citation>
    <scope>NUCLEOTIDE SEQUENCE [LARGE SCALE GENOMIC DNA]</scope>
    <source>
        <strain evidence="9">zg-579</strain>
    </source>
</reference>
<evidence type="ECO:0000256" key="3">
    <source>
        <dbReference type="ARBA" id="ARBA00022475"/>
    </source>
</evidence>
<evidence type="ECO:0000256" key="2">
    <source>
        <dbReference type="ARBA" id="ARBA00010157"/>
    </source>
</evidence>
<organism evidence="8 9">
    <name type="scientific">Nocardioides marmotae</name>
    <dbReference type="NCBI Taxonomy" id="2663857"/>
    <lineage>
        <taxon>Bacteria</taxon>
        <taxon>Bacillati</taxon>
        <taxon>Actinomycetota</taxon>
        <taxon>Actinomycetes</taxon>
        <taxon>Propionibacteriales</taxon>
        <taxon>Nocardioidaceae</taxon>
        <taxon>Nocardioides</taxon>
    </lineage>
</organism>